<reference evidence="2 3" key="1">
    <citation type="submission" date="2023-09" db="EMBL/GenBank/DDBJ databases">
        <title>Genomic Revisitation and Reclassification of the Genus Providencia.</title>
        <authorList>
            <person name="Dong X."/>
        </authorList>
    </citation>
    <scope>NUCLEOTIDE SEQUENCE [LARGE SCALE GENOMIC DNA]</scope>
    <source>
        <strain evidence="2 3">D4759</strain>
    </source>
</reference>
<proteinExistence type="predicted"/>
<gene>
    <name evidence="2" type="ORF">QS795_011005</name>
</gene>
<evidence type="ECO:0000313" key="3">
    <source>
        <dbReference type="Proteomes" id="UP001302443"/>
    </source>
</evidence>
<name>A0ABZ0MY15_9GAMM</name>
<dbReference type="RefSeq" id="WP_318626483.1">
    <property type="nucleotide sequence ID" value="NZ_CP135990.1"/>
</dbReference>
<feature type="domain" description="Transporter-associated" evidence="1">
    <location>
        <begin position="5"/>
        <end position="53"/>
    </location>
</feature>
<dbReference type="InterPro" id="IPR005170">
    <property type="entry name" value="Transptr-assoc_dom"/>
</dbReference>
<evidence type="ECO:0000259" key="1">
    <source>
        <dbReference type="Pfam" id="PF03471"/>
    </source>
</evidence>
<dbReference type="SUPFAM" id="SSF56176">
    <property type="entry name" value="FAD-binding/transporter-associated domain-like"/>
    <property type="match status" value="1"/>
</dbReference>
<dbReference type="Proteomes" id="UP001302443">
    <property type="component" value="Chromosome"/>
</dbReference>
<keyword evidence="3" id="KW-1185">Reference proteome</keyword>
<organism evidence="2 3">
    <name type="scientific">Providencia zhijiangensis</name>
    <dbReference type="NCBI Taxonomy" id="3053982"/>
    <lineage>
        <taxon>Bacteria</taxon>
        <taxon>Pseudomonadati</taxon>
        <taxon>Pseudomonadota</taxon>
        <taxon>Gammaproteobacteria</taxon>
        <taxon>Enterobacterales</taxon>
        <taxon>Morganellaceae</taxon>
        <taxon>Providencia</taxon>
    </lineage>
</organism>
<dbReference type="Pfam" id="PF03471">
    <property type="entry name" value="CorC_HlyC"/>
    <property type="match status" value="1"/>
</dbReference>
<sequence length="58" mass="6630">MIEVDSDKTLNQFIHVNTENEPSQGDVIKLDNIQIKIDEMIGPRIVTVILEPVKIQQE</sequence>
<accession>A0ABZ0MY15</accession>
<dbReference type="InterPro" id="IPR036318">
    <property type="entry name" value="FAD-bd_PCMH-like_sf"/>
</dbReference>
<protein>
    <submittedName>
        <fullName evidence="2">Transporter associated domain-containing protein</fullName>
    </submittedName>
</protein>
<dbReference type="EMBL" id="CP135990">
    <property type="protein sequence ID" value="WPA91014.1"/>
    <property type="molecule type" value="Genomic_DNA"/>
</dbReference>
<evidence type="ECO:0000313" key="2">
    <source>
        <dbReference type="EMBL" id="WPA91014.1"/>
    </source>
</evidence>